<keyword evidence="1" id="KW-0573">Peptidoglycan synthesis</keyword>
<organism evidence="3 4">
    <name type="scientific">Ameyamaea chiangmaiensis</name>
    <dbReference type="NCBI Taxonomy" id="442969"/>
    <lineage>
        <taxon>Bacteria</taxon>
        <taxon>Pseudomonadati</taxon>
        <taxon>Pseudomonadota</taxon>
        <taxon>Alphaproteobacteria</taxon>
        <taxon>Acetobacterales</taxon>
        <taxon>Acetobacteraceae</taxon>
        <taxon>Ameyamaea</taxon>
    </lineage>
</organism>
<dbReference type="PANTHER" id="PTHR38589:SF1">
    <property type="entry name" value="BLR0621 PROTEIN"/>
    <property type="match status" value="1"/>
</dbReference>
<dbReference type="GO" id="GO:0071555">
    <property type="term" value="P:cell wall organization"/>
    <property type="evidence" value="ECO:0007669"/>
    <property type="project" value="UniProtKB-UniRule"/>
</dbReference>
<evidence type="ECO:0000313" key="3">
    <source>
        <dbReference type="EMBL" id="NVN40463.1"/>
    </source>
</evidence>
<keyword evidence="1" id="KW-0961">Cell wall biogenesis/degradation</keyword>
<dbReference type="GO" id="GO:0008360">
    <property type="term" value="P:regulation of cell shape"/>
    <property type="evidence" value="ECO:0007669"/>
    <property type="project" value="UniProtKB-UniRule"/>
</dbReference>
<keyword evidence="4" id="KW-1185">Reference proteome</keyword>
<dbReference type="PROSITE" id="PS52029">
    <property type="entry name" value="LD_TPASE"/>
    <property type="match status" value="1"/>
</dbReference>
<accession>A0A850PC16</accession>
<dbReference type="Proteomes" id="UP000585665">
    <property type="component" value="Unassembled WGS sequence"/>
</dbReference>
<keyword evidence="1" id="KW-0133">Cell shape</keyword>
<dbReference type="EMBL" id="JABXXR010000045">
    <property type="protein sequence ID" value="NVN40463.1"/>
    <property type="molecule type" value="Genomic_DNA"/>
</dbReference>
<evidence type="ECO:0000259" key="2">
    <source>
        <dbReference type="PROSITE" id="PS52029"/>
    </source>
</evidence>
<gene>
    <name evidence="3" type="ORF">HUK82_07790</name>
</gene>
<feature type="active site" description="Proton donor/acceptor" evidence="1">
    <location>
        <position position="115"/>
    </location>
</feature>
<proteinExistence type="predicted"/>
<evidence type="ECO:0000256" key="1">
    <source>
        <dbReference type="PROSITE-ProRule" id="PRU01373"/>
    </source>
</evidence>
<dbReference type="Pfam" id="PF03734">
    <property type="entry name" value="YkuD"/>
    <property type="match status" value="1"/>
</dbReference>
<feature type="domain" description="L,D-TPase catalytic" evidence="2">
    <location>
        <begin position="1"/>
        <end position="149"/>
    </location>
</feature>
<dbReference type="GO" id="GO:0009252">
    <property type="term" value="P:peptidoglycan biosynthetic process"/>
    <property type="evidence" value="ECO:0007669"/>
    <property type="project" value="UniProtKB-KW"/>
</dbReference>
<comment type="pathway">
    <text evidence="1">Cell wall biogenesis; peptidoglycan biosynthesis.</text>
</comment>
<dbReference type="InterPro" id="IPR005490">
    <property type="entry name" value="LD_TPept_cat_dom"/>
</dbReference>
<protein>
    <submittedName>
        <fullName evidence="3">L,D-transpeptidase family protein</fullName>
    </submittedName>
</protein>
<comment type="caution">
    <text evidence="3">The sequence shown here is derived from an EMBL/GenBank/DDBJ whole genome shotgun (WGS) entry which is preliminary data.</text>
</comment>
<sequence length="152" mass="16465">MGQARPAVIGASGIRPVKVEGDHGTPVGVLPLRQVFYRADRTARPITTLPLEPLSPTDGWCDDQSDANYNRFVALPYPAGHERLWRDDHVYDLVVVLGHNDAPPVPGRGSAIFLHLPPADGRPTEGCIAVPEAVLRDLLRDGLTEIEVLPPA</sequence>
<evidence type="ECO:0000313" key="4">
    <source>
        <dbReference type="Proteomes" id="UP000585665"/>
    </source>
</evidence>
<dbReference type="GO" id="GO:0016740">
    <property type="term" value="F:transferase activity"/>
    <property type="evidence" value="ECO:0007669"/>
    <property type="project" value="InterPro"/>
</dbReference>
<reference evidence="3 4" key="1">
    <citation type="submission" date="2020-06" db="EMBL/GenBank/DDBJ databases">
        <title>Description of novel acetic acid bacteria.</title>
        <authorList>
            <person name="Sombolestani A."/>
        </authorList>
    </citation>
    <scope>NUCLEOTIDE SEQUENCE [LARGE SCALE GENOMIC DNA]</scope>
    <source>
        <strain evidence="3 4">LMG 27010</strain>
    </source>
</reference>
<dbReference type="PANTHER" id="PTHR38589">
    <property type="entry name" value="BLR0621 PROTEIN"/>
    <property type="match status" value="1"/>
</dbReference>
<dbReference type="AlphaFoldDB" id="A0A850PC16"/>
<feature type="active site" description="Nucleophile" evidence="1">
    <location>
        <position position="127"/>
    </location>
</feature>
<name>A0A850PC16_9PROT</name>